<dbReference type="Proteomes" id="UP001500740">
    <property type="component" value="Unassembled WGS sequence"/>
</dbReference>
<gene>
    <name evidence="1" type="ORF">GCM10008935_04860</name>
</gene>
<reference evidence="1 2" key="1">
    <citation type="journal article" date="2019" name="Int. J. Syst. Evol. Microbiol.">
        <title>The Global Catalogue of Microorganisms (GCM) 10K type strain sequencing project: providing services to taxonomists for standard genome sequencing and annotation.</title>
        <authorList>
            <consortium name="The Broad Institute Genomics Platform"/>
            <consortium name="The Broad Institute Genome Sequencing Center for Infectious Disease"/>
            <person name="Wu L."/>
            <person name="Ma J."/>
        </authorList>
    </citation>
    <scope>NUCLEOTIDE SEQUENCE [LARGE SCALE GENOMIC DNA]</scope>
    <source>
        <strain evidence="1 2">JCM 14193</strain>
    </source>
</reference>
<accession>A0ABN0ZMW6</accession>
<protein>
    <submittedName>
        <fullName evidence="1">YwpF-like family protein</fullName>
    </submittedName>
</protein>
<organism evidence="1 2">
    <name type="scientific">Alkalibacillus silvisoli</name>
    <dbReference type="NCBI Taxonomy" id="392823"/>
    <lineage>
        <taxon>Bacteria</taxon>
        <taxon>Bacillati</taxon>
        <taxon>Bacillota</taxon>
        <taxon>Bacilli</taxon>
        <taxon>Bacillales</taxon>
        <taxon>Bacillaceae</taxon>
        <taxon>Alkalibacillus</taxon>
    </lineage>
</organism>
<keyword evidence="2" id="KW-1185">Reference proteome</keyword>
<dbReference type="RefSeq" id="WP_343781555.1">
    <property type="nucleotide sequence ID" value="NZ_BAAACZ010000005.1"/>
</dbReference>
<evidence type="ECO:0000313" key="1">
    <source>
        <dbReference type="EMBL" id="GAA0453201.1"/>
    </source>
</evidence>
<comment type="caution">
    <text evidence="1">The sequence shown here is derived from an EMBL/GenBank/DDBJ whole genome shotgun (WGS) entry which is preliminary data.</text>
</comment>
<sequence>MKTFKLVSLDILEKSGEDLASKGIAFFDALIIDREEKEGARWLMEAYLPKKYYDFFKQKLQAEQEIVTQVRITKESNPKATILANVKAVNEIEDEMNIILTGNMVNREREQVEETLQDLIEAGYQGSSLLKKFKEKNQESLF</sequence>
<name>A0ABN0ZMW6_9BACI</name>
<proteinExistence type="predicted"/>
<evidence type="ECO:0000313" key="2">
    <source>
        <dbReference type="Proteomes" id="UP001500740"/>
    </source>
</evidence>
<dbReference type="EMBL" id="BAAACZ010000005">
    <property type="protein sequence ID" value="GAA0453201.1"/>
    <property type="molecule type" value="Genomic_DNA"/>
</dbReference>
<dbReference type="Pfam" id="PF14183">
    <property type="entry name" value="YwpF"/>
    <property type="match status" value="1"/>
</dbReference>
<dbReference type="InterPro" id="IPR025573">
    <property type="entry name" value="YwpF"/>
</dbReference>